<organism evidence="1 2">
    <name type="scientific">Paracraurococcus lichenis</name>
    <dbReference type="NCBI Taxonomy" id="3064888"/>
    <lineage>
        <taxon>Bacteria</taxon>
        <taxon>Pseudomonadati</taxon>
        <taxon>Pseudomonadota</taxon>
        <taxon>Alphaproteobacteria</taxon>
        <taxon>Acetobacterales</taxon>
        <taxon>Roseomonadaceae</taxon>
        <taxon>Paracraurococcus</taxon>
    </lineage>
</organism>
<gene>
    <name evidence="1" type="ORF">Q7A36_19465</name>
</gene>
<reference evidence="1 2" key="1">
    <citation type="submission" date="2023-08" db="EMBL/GenBank/DDBJ databases">
        <title>The draft genome sequence of Paracraurococcus sp. LOR1-02.</title>
        <authorList>
            <person name="Kingkaew E."/>
            <person name="Tanasupawat S."/>
        </authorList>
    </citation>
    <scope>NUCLEOTIDE SEQUENCE [LARGE SCALE GENOMIC DNA]</scope>
    <source>
        <strain evidence="1 2">LOR1-02</strain>
    </source>
</reference>
<dbReference type="RefSeq" id="WP_305105402.1">
    <property type="nucleotide sequence ID" value="NZ_JAUTWS010000019.1"/>
</dbReference>
<dbReference type="EMBL" id="JAUTWS010000019">
    <property type="protein sequence ID" value="MDO9710540.1"/>
    <property type="molecule type" value="Genomic_DNA"/>
</dbReference>
<accession>A0ABT9E375</accession>
<dbReference type="SUPFAM" id="SSF53448">
    <property type="entry name" value="Nucleotide-diphospho-sugar transferases"/>
    <property type="match status" value="1"/>
</dbReference>
<sequence length="299" mass="34249">MIKQGYLTLATGPKKYTDMAINLAASLQVMDPKRPICLFCDETYKPDEFARFLFRDIIVLPQDSQYPHVMNKIRVFDNSPYDASMFVDADCLLVKNDVDHWWRASSQRAFSITGLPQTAGEWKGVKIEDVIRQENINYLVKMNAGVYYFDKSDSGKDFFKGLKDYYVKSKERLSISNYKGPNSQSFELYLGLFMGKNNMDCTNVANLGENSWMVSTWRALWCDFRPHQGVSTIYKGDDHLFQLPFLPRKVTKLSPTFAHFIGLKPKRIYQKLAAEFRATALMQREKGATASELSSGLPS</sequence>
<protein>
    <submittedName>
        <fullName evidence="1">Uncharacterized protein</fullName>
    </submittedName>
</protein>
<comment type="caution">
    <text evidence="1">The sequence shown here is derived from an EMBL/GenBank/DDBJ whole genome shotgun (WGS) entry which is preliminary data.</text>
</comment>
<evidence type="ECO:0000313" key="1">
    <source>
        <dbReference type="EMBL" id="MDO9710540.1"/>
    </source>
</evidence>
<dbReference type="InterPro" id="IPR029044">
    <property type="entry name" value="Nucleotide-diphossugar_trans"/>
</dbReference>
<proteinExistence type="predicted"/>
<dbReference type="Gene3D" id="3.90.550.10">
    <property type="entry name" value="Spore Coat Polysaccharide Biosynthesis Protein SpsA, Chain A"/>
    <property type="match status" value="1"/>
</dbReference>
<dbReference type="Proteomes" id="UP001243009">
    <property type="component" value="Unassembled WGS sequence"/>
</dbReference>
<keyword evidence="2" id="KW-1185">Reference proteome</keyword>
<evidence type="ECO:0000313" key="2">
    <source>
        <dbReference type="Proteomes" id="UP001243009"/>
    </source>
</evidence>
<name>A0ABT9E375_9PROT</name>